<keyword evidence="2" id="KW-1133">Transmembrane helix</keyword>
<keyword evidence="2" id="KW-0812">Transmembrane</keyword>
<evidence type="ECO:0000313" key="3">
    <source>
        <dbReference type="EMBL" id="MFB2877156.1"/>
    </source>
</evidence>
<feature type="region of interest" description="Disordered" evidence="1">
    <location>
        <begin position="84"/>
        <end position="152"/>
    </location>
</feature>
<accession>A0ABV4X2Z7</accession>
<protein>
    <recommendedName>
        <fullName evidence="5">Cell division protein FtsL</fullName>
    </recommendedName>
</protein>
<comment type="caution">
    <text evidence="3">The sequence shown here is derived from an EMBL/GenBank/DDBJ whole genome shotgun (WGS) entry which is preliminary data.</text>
</comment>
<gene>
    <name evidence="3" type="ORF">ACE1CC_09730</name>
</gene>
<organism evidence="3 4">
    <name type="scientific">Floridaenema aerugineum BLCC-F46</name>
    <dbReference type="NCBI Taxonomy" id="3153654"/>
    <lineage>
        <taxon>Bacteria</taxon>
        <taxon>Bacillati</taxon>
        <taxon>Cyanobacteriota</taxon>
        <taxon>Cyanophyceae</taxon>
        <taxon>Oscillatoriophycideae</taxon>
        <taxon>Aerosakkonematales</taxon>
        <taxon>Aerosakkonemataceae</taxon>
        <taxon>Floridanema</taxon>
        <taxon>Floridanema aerugineum</taxon>
    </lineage>
</organism>
<dbReference type="EMBL" id="JBHFNQ010000075">
    <property type="protein sequence ID" value="MFB2877156.1"/>
    <property type="molecule type" value="Genomic_DNA"/>
</dbReference>
<feature type="compositionally biased region" description="Polar residues" evidence="1">
    <location>
        <begin position="132"/>
        <end position="152"/>
    </location>
</feature>
<evidence type="ECO:0000313" key="4">
    <source>
        <dbReference type="Proteomes" id="UP001576774"/>
    </source>
</evidence>
<keyword evidence="2" id="KW-0472">Membrane</keyword>
<name>A0ABV4X2Z7_9CYAN</name>
<feature type="compositionally biased region" description="Basic and acidic residues" evidence="1">
    <location>
        <begin position="84"/>
        <end position="98"/>
    </location>
</feature>
<evidence type="ECO:0008006" key="5">
    <source>
        <dbReference type="Google" id="ProtNLM"/>
    </source>
</evidence>
<feature type="transmembrane region" description="Helical" evidence="2">
    <location>
        <begin position="45"/>
        <end position="67"/>
    </location>
</feature>
<keyword evidence="4" id="KW-1185">Reference proteome</keyword>
<proteinExistence type="predicted"/>
<dbReference type="RefSeq" id="WP_413270266.1">
    <property type="nucleotide sequence ID" value="NZ_JBHFNQ010000075.1"/>
</dbReference>
<dbReference type="Proteomes" id="UP001576774">
    <property type="component" value="Unassembled WGS sequence"/>
</dbReference>
<feature type="compositionally biased region" description="Polar residues" evidence="1">
    <location>
        <begin position="99"/>
        <end position="109"/>
    </location>
</feature>
<evidence type="ECO:0000256" key="2">
    <source>
        <dbReference type="SAM" id="Phobius"/>
    </source>
</evidence>
<evidence type="ECO:0000256" key="1">
    <source>
        <dbReference type="SAM" id="MobiDB-lite"/>
    </source>
</evidence>
<sequence length="152" mass="16805">MSFAPKSKIAAQTKISPQRLAKSKISPLSPTAPIWVQWLITSQRYTSAIALILISATLSSYAAIVYSQQQWNQEYQKLQSLQRKERELTTAGEERKNQLAETAETQNQGLIPPTPENNLFLEAAPQRPATKSARSSVKSAPTPTTHPTPLGY</sequence>
<reference evidence="3 4" key="1">
    <citation type="submission" date="2024-09" db="EMBL/GenBank/DDBJ databases">
        <title>Floridaenema gen nov. (Aerosakkonemataceae, Aerosakkonematales ord. nov., Cyanobacteria) from benthic tropical and subtropical fresh waters, with the description of four new species.</title>
        <authorList>
            <person name="Moretto J.A."/>
            <person name="Berthold D.E."/>
            <person name="Lefler F.W."/>
            <person name="Huang I.-S."/>
            <person name="Laughinghouse H. IV."/>
        </authorList>
    </citation>
    <scope>NUCLEOTIDE SEQUENCE [LARGE SCALE GENOMIC DNA]</scope>
    <source>
        <strain evidence="3 4">BLCC-F46</strain>
    </source>
</reference>